<comment type="similarity">
    <text evidence="2 6">Belongs to the terpene synthase family.</text>
</comment>
<dbReference type="PANTHER" id="PTHR35201">
    <property type="entry name" value="TERPENE SYNTHASE"/>
    <property type="match status" value="1"/>
</dbReference>
<keyword evidence="4 6" id="KW-0460">Magnesium</keyword>
<dbReference type="OrthoDB" id="2861623at2759"/>
<protein>
    <recommendedName>
        <fullName evidence="6">Terpene synthase</fullName>
        <ecNumber evidence="6">4.2.3.-</ecNumber>
    </recommendedName>
</protein>
<dbReference type="SFLD" id="SFLDS00005">
    <property type="entry name" value="Isoprenoid_Synthase_Type_I"/>
    <property type="match status" value="1"/>
</dbReference>
<dbReference type="EMBL" id="ML178851">
    <property type="protein sequence ID" value="TFK97104.1"/>
    <property type="molecule type" value="Genomic_DNA"/>
</dbReference>
<name>A0A5C3Q4T5_9AGAR</name>
<dbReference type="GO" id="GO:0010333">
    <property type="term" value="F:terpene synthase activity"/>
    <property type="evidence" value="ECO:0007669"/>
    <property type="project" value="InterPro"/>
</dbReference>
<dbReference type="Pfam" id="PF19086">
    <property type="entry name" value="Terpene_syn_C_2"/>
    <property type="match status" value="1"/>
</dbReference>
<dbReference type="SFLD" id="SFLDG01020">
    <property type="entry name" value="Terpene_Cyclase_Like_2"/>
    <property type="match status" value="1"/>
</dbReference>
<evidence type="ECO:0000256" key="4">
    <source>
        <dbReference type="ARBA" id="ARBA00022842"/>
    </source>
</evidence>
<reference evidence="7 8" key="1">
    <citation type="journal article" date="2019" name="Nat. Ecol. Evol.">
        <title>Megaphylogeny resolves global patterns of mushroom evolution.</title>
        <authorList>
            <person name="Varga T."/>
            <person name="Krizsan K."/>
            <person name="Foldi C."/>
            <person name="Dima B."/>
            <person name="Sanchez-Garcia M."/>
            <person name="Sanchez-Ramirez S."/>
            <person name="Szollosi G.J."/>
            <person name="Szarkandi J.G."/>
            <person name="Papp V."/>
            <person name="Albert L."/>
            <person name="Andreopoulos W."/>
            <person name="Angelini C."/>
            <person name="Antonin V."/>
            <person name="Barry K.W."/>
            <person name="Bougher N.L."/>
            <person name="Buchanan P."/>
            <person name="Buyck B."/>
            <person name="Bense V."/>
            <person name="Catcheside P."/>
            <person name="Chovatia M."/>
            <person name="Cooper J."/>
            <person name="Damon W."/>
            <person name="Desjardin D."/>
            <person name="Finy P."/>
            <person name="Geml J."/>
            <person name="Haridas S."/>
            <person name="Hughes K."/>
            <person name="Justo A."/>
            <person name="Karasinski D."/>
            <person name="Kautmanova I."/>
            <person name="Kiss B."/>
            <person name="Kocsube S."/>
            <person name="Kotiranta H."/>
            <person name="LaButti K.M."/>
            <person name="Lechner B.E."/>
            <person name="Liimatainen K."/>
            <person name="Lipzen A."/>
            <person name="Lukacs Z."/>
            <person name="Mihaltcheva S."/>
            <person name="Morgado L.N."/>
            <person name="Niskanen T."/>
            <person name="Noordeloos M.E."/>
            <person name="Ohm R.A."/>
            <person name="Ortiz-Santana B."/>
            <person name="Ovrebo C."/>
            <person name="Racz N."/>
            <person name="Riley R."/>
            <person name="Savchenko A."/>
            <person name="Shiryaev A."/>
            <person name="Soop K."/>
            <person name="Spirin V."/>
            <person name="Szebenyi C."/>
            <person name="Tomsovsky M."/>
            <person name="Tulloss R.E."/>
            <person name="Uehling J."/>
            <person name="Grigoriev I.V."/>
            <person name="Vagvolgyi C."/>
            <person name="Papp T."/>
            <person name="Martin F.M."/>
            <person name="Miettinen O."/>
            <person name="Hibbett D.S."/>
            <person name="Nagy L.G."/>
        </authorList>
    </citation>
    <scope>NUCLEOTIDE SEQUENCE [LARGE SCALE GENOMIC DNA]</scope>
    <source>
        <strain evidence="7 8">CBS 309.79</strain>
    </source>
</reference>
<evidence type="ECO:0000313" key="7">
    <source>
        <dbReference type="EMBL" id="TFK97104.1"/>
    </source>
</evidence>
<dbReference type="GO" id="GO:0008299">
    <property type="term" value="P:isoprenoid biosynthetic process"/>
    <property type="evidence" value="ECO:0007669"/>
    <property type="project" value="UniProtKB-ARBA"/>
</dbReference>
<gene>
    <name evidence="7" type="ORF">BDV98DRAFT_554571</name>
</gene>
<evidence type="ECO:0000256" key="3">
    <source>
        <dbReference type="ARBA" id="ARBA00022723"/>
    </source>
</evidence>
<evidence type="ECO:0000256" key="6">
    <source>
        <dbReference type="RuleBase" id="RU366034"/>
    </source>
</evidence>
<dbReference type="EC" id="4.2.3.-" evidence="6"/>
<dbReference type="InterPro" id="IPR008949">
    <property type="entry name" value="Isoprenoid_synthase_dom_sf"/>
</dbReference>
<evidence type="ECO:0000313" key="8">
    <source>
        <dbReference type="Proteomes" id="UP000305067"/>
    </source>
</evidence>
<dbReference type="GO" id="GO:0046872">
    <property type="term" value="F:metal ion binding"/>
    <property type="evidence" value="ECO:0007669"/>
    <property type="project" value="UniProtKB-KW"/>
</dbReference>
<dbReference type="Proteomes" id="UP000305067">
    <property type="component" value="Unassembled WGS sequence"/>
</dbReference>
<dbReference type="AlphaFoldDB" id="A0A5C3Q4T5"/>
<proteinExistence type="inferred from homology"/>
<dbReference type="SUPFAM" id="SSF48576">
    <property type="entry name" value="Terpenoid synthases"/>
    <property type="match status" value="1"/>
</dbReference>
<evidence type="ECO:0000256" key="1">
    <source>
        <dbReference type="ARBA" id="ARBA00001946"/>
    </source>
</evidence>
<organism evidence="7 8">
    <name type="scientific">Pterulicium gracile</name>
    <dbReference type="NCBI Taxonomy" id="1884261"/>
    <lineage>
        <taxon>Eukaryota</taxon>
        <taxon>Fungi</taxon>
        <taxon>Dikarya</taxon>
        <taxon>Basidiomycota</taxon>
        <taxon>Agaricomycotina</taxon>
        <taxon>Agaricomycetes</taxon>
        <taxon>Agaricomycetidae</taxon>
        <taxon>Agaricales</taxon>
        <taxon>Pleurotineae</taxon>
        <taxon>Pterulaceae</taxon>
        <taxon>Pterulicium</taxon>
    </lineage>
</organism>
<evidence type="ECO:0000256" key="2">
    <source>
        <dbReference type="ARBA" id="ARBA00006333"/>
    </source>
</evidence>
<dbReference type="InterPro" id="IPR034686">
    <property type="entry name" value="Terpene_cyclase-like_2"/>
</dbReference>
<accession>A0A5C3Q4T5</accession>
<comment type="cofactor">
    <cofactor evidence="1 6">
        <name>Mg(2+)</name>
        <dbReference type="ChEBI" id="CHEBI:18420"/>
    </cofactor>
</comment>
<keyword evidence="3 6" id="KW-0479">Metal-binding</keyword>
<dbReference type="Gene3D" id="1.10.600.10">
    <property type="entry name" value="Farnesyl Diphosphate Synthase"/>
    <property type="match status" value="1"/>
</dbReference>
<keyword evidence="8" id="KW-1185">Reference proteome</keyword>
<evidence type="ECO:0000256" key="5">
    <source>
        <dbReference type="ARBA" id="ARBA00023239"/>
    </source>
</evidence>
<keyword evidence="5 6" id="KW-0456">Lyase</keyword>
<sequence>MPTALPPTLNLPDLLSACPIKPCKNPHYEKGASESSSWINSYNVFSASKKAALARDYNELLVAHTYPDAGYEEFRTCCDFVNLLFVVDEISDDQGGAGARETGNVFLQAMGDPEWDDGSALASITKDFRQRYLRTAGPNTARRFLTHCKDYIECVGTEAELRERGEVLDVDAFTALRRENSAIRLCFGLFEYALGFDLPDEVFENEAFMELYFAGCDLVCWANDLYSYDMELAKGHRGNNIITVLMESQRFSLQDAADNVGVHFAELMQAWSAAQLRLPSWGAQIDADVAKYIEATGHWIRGNLDWSFASERYFGPEHLTIQRTLQIQLRPAE</sequence>
<dbReference type="PANTHER" id="PTHR35201:SF4">
    <property type="entry name" value="BETA-PINACENE SYNTHASE-RELATED"/>
    <property type="match status" value="1"/>
</dbReference>